<dbReference type="EMBL" id="JAPWTJ010001824">
    <property type="protein sequence ID" value="KAJ8969324.1"/>
    <property type="molecule type" value="Genomic_DNA"/>
</dbReference>
<reference evidence="1" key="1">
    <citation type="journal article" date="2023" name="Insect Mol. Biol.">
        <title>Genome sequencing provides insights into the evolution of gene families encoding plant cell wall-degrading enzymes in longhorned beetles.</title>
        <authorList>
            <person name="Shin N.R."/>
            <person name="Okamura Y."/>
            <person name="Kirsch R."/>
            <person name="Pauchet Y."/>
        </authorList>
    </citation>
    <scope>NUCLEOTIDE SEQUENCE</scope>
    <source>
        <strain evidence="1">MMC_N1</strain>
    </source>
</reference>
<sequence length="80" mass="9016">MRLINDIVKRFGADKVFRCKKELKDKILWAGATSLTDGSLDTRAMPRRFGHPQFHKALVEAVPQNTLRHIAKTSSSIKPA</sequence>
<evidence type="ECO:0000313" key="1">
    <source>
        <dbReference type="EMBL" id="KAJ8969324.1"/>
    </source>
</evidence>
<evidence type="ECO:0000313" key="2">
    <source>
        <dbReference type="Proteomes" id="UP001162164"/>
    </source>
</evidence>
<name>A0ABQ9IYX4_9CUCU</name>
<comment type="caution">
    <text evidence="1">The sequence shown here is derived from an EMBL/GenBank/DDBJ whole genome shotgun (WGS) entry which is preliminary data.</text>
</comment>
<organism evidence="1 2">
    <name type="scientific">Molorchus minor</name>
    <dbReference type="NCBI Taxonomy" id="1323400"/>
    <lineage>
        <taxon>Eukaryota</taxon>
        <taxon>Metazoa</taxon>
        <taxon>Ecdysozoa</taxon>
        <taxon>Arthropoda</taxon>
        <taxon>Hexapoda</taxon>
        <taxon>Insecta</taxon>
        <taxon>Pterygota</taxon>
        <taxon>Neoptera</taxon>
        <taxon>Endopterygota</taxon>
        <taxon>Coleoptera</taxon>
        <taxon>Polyphaga</taxon>
        <taxon>Cucujiformia</taxon>
        <taxon>Chrysomeloidea</taxon>
        <taxon>Cerambycidae</taxon>
        <taxon>Lamiinae</taxon>
        <taxon>Monochamini</taxon>
        <taxon>Molorchus</taxon>
    </lineage>
</organism>
<accession>A0ABQ9IYX4</accession>
<keyword evidence="2" id="KW-1185">Reference proteome</keyword>
<gene>
    <name evidence="1" type="ORF">NQ317_003659</name>
</gene>
<dbReference type="Proteomes" id="UP001162164">
    <property type="component" value="Unassembled WGS sequence"/>
</dbReference>
<protein>
    <submittedName>
        <fullName evidence="1">Uncharacterized protein</fullName>
    </submittedName>
</protein>
<proteinExistence type="predicted"/>